<gene>
    <name evidence="2" type="ORF">GPUH_LOCUS18722</name>
</gene>
<feature type="domain" description="MSP" evidence="1">
    <location>
        <begin position="25"/>
        <end position="100"/>
    </location>
</feature>
<proteinExistence type="predicted"/>
<dbReference type="SUPFAM" id="SSF49354">
    <property type="entry name" value="PapD-like"/>
    <property type="match status" value="1"/>
</dbReference>
<dbReference type="InterPro" id="IPR008962">
    <property type="entry name" value="PapD-like_sf"/>
</dbReference>
<dbReference type="InterPro" id="IPR051774">
    <property type="entry name" value="Sperm-specific_class_P"/>
</dbReference>
<reference evidence="2 3" key="2">
    <citation type="submission" date="2018-11" db="EMBL/GenBank/DDBJ databases">
        <authorList>
            <consortium name="Pathogen Informatics"/>
        </authorList>
    </citation>
    <scope>NUCLEOTIDE SEQUENCE [LARGE SCALE GENOMIC DNA]</scope>
</reference>
<dbReference type="Proteomes" id="UP000271098">
    <property type="component" value="Unassembled WGS sequence"/>
</dbReference>
<evidence type="ECO:0000313" key="2">
    <source>
        <dbReference type="EMBL" id="VDN32335.1"/>
    </source>
</evidence>
<reference evidence="4" key="1">
    <citation type="submission" date="2016-06" db="UniProtKB">
        <authorList>
            <consortium name="WormBaseParasite"/>
        </authorList>
    </citation>
    <scope>IDENTIFICATION</scope>
</reference>
<dbReference type="PROSITE" id="PS50202">
    <property type="entry name" value="MSP"/>
    <property type="match status" value="1"/>
</dbReference>
<dbReference type="Gene3D" id="2.60.40.10">
    <property type="entry name" value="Immunoglobulins"/>
    <property type="match status" value="1"/>
</dbReference>
<dbReference type="InterPro" id="IPR000535">
    <property type="entry name" value="MSP_dom"/>
</dbReference>
<accession>A0A183ECN2</accession>
<dbReference type="InterPro" id="IPR013783">
    <property type="entry name" value="Ig-like_fold"/>
</dbReference>
<evidence type="ECO:0000313" key="3">
    <source>
        <dbReference type="Proteomes" id="UP000271098"/>
    </source>
</evidence>
<organism evidence="4">
    <name type="scientific">Gongylonema pulchrum</name>
    <dbReference type="NCBI Taxonomy" id="637853"/>
    <lineage>
        <taxon>Eukaryota</taxon>
        <taxon>Metazoa</taxon>
        <taxon>Ecdysozoa</taxon>
        <taxon>Nematoda</taxon>
        <taxon>Chromadorea</taxon>
        <taxon>Rhabditida</taxon>
        <taxon>Spirurina</taxon>
        <taxon>Spiruromorpha</taxon>
        <taxon>Spiruroidea</taxon>
        <taxon>Gongylonematidae</taxon>
        <taxon>Gongylonema</taxon>
    </lineage>
</organism>
<dbReference type="PANTHER" id="PTHR22947">
    <property type="entry name" value="MAJOR SPERM PROTEIN"/>
    <property type="match status" value="1"/>
</dbReference>
<keyword evidence="3" id="KW-1185">Reference proteome</keyword>
<dbReference type="WBParaSite" id="GPUH_0001874801-mRNA-1">
    <property type="protein sequence ID" value="GPUH_0001874801-mRNA-1"/>
    <property type="gene ID" value="GPUH_0001874801"/>
</dbReference>
<evidence type="ECO:0000259" key="1">
    <source>
        <dbReference type="PROSITE" id="PS50202"/>
    </source>
</evidence>
<name>A0A183ECN2_9BILA</name>
<evidence type="ECO:0000313" key="4">
    <source>
        <dbReference type="WBParaSite" id="GPUH_0001874801-mRNA-1"/>
    </source>
</evidence>
<protein>
    <submittedName>
        <fullName evidence="4">MSP domain-containing protein</fullName>
    </submittedName>
</protein>
<dbReference type="AlphaFoldDB" id="A0A183ECN2"/>
<dbReference type="Pfam" id="PF00635">
    <property type="entry name" value="Motile_Sperm"/>
    <property type="match status" value="1"/>
</dbReference>
<dbReference type="PANTHER" id="PTHR22947:SF11">
    <property type="entry name" value="MAJOR SPERM PROTEIN"/>
    <property type="match status" value="1"/>
</dbReference>
<dbReference type="OrthoDB" id="5811223at2759"/>
<dbReference type="EMBL" id="UYRT01087239">
    <property type="protein sequence ID" value="VDN32335.1"/>
    <property type="molecule type" value="Genomic_DNA"/>
</dbReference>
<sequence length="100" mass="11491">MQGSHGKRYYEIPSRPPPPLPQAVSLQIYPRVAEFIPFFGGATKHVLTNDGFKRLVIKIKCSNNSLYKVWPVYSFLDPGTSQDLEVAHYFFPKFFRLEGI</sequence>